<reference evidence="1" key="2">
    <citation type="submission" date="2015-07" db="EMBL/GenBank/DDBJ databases">
        <title>Plasmids, circular viruses and viroids from rat gut.</title>
        <authorList>
            <person name="Jorgensen T.J."/>
            <person name="Hansen M.A."/>
            <person name="Xu Z."/>
            <person name="Tabak M.A."/>
            <person name="Sorensen S.J."/>
            <person name="Hansen L.H."/>
        </authorList>
    </citation>
    <scope>NUCLEOTIDE SEQUENCE</scope>
    <source>
        <strain evidence="1">RGRH0757</strain>
    </source>
</reference>
<dbReference type="AlphaFoldDB" id="A0A0H5Q1I8"/>
<reference evidence="1" key="1">
    <citation type="submission" date="2015-06" db="EMBL/GenBank/DDBJ databases">
        <authorList>
            <person name="Joergensen T."/>
        </authorList>
    </citation>
    <scope>NUCLEOTIDE SEQUENCE</scope>
    <source>
        <strain evidence="1">RGRH0757</strain>
    </source>
</reference>
<protein>
    <submittedName>
        <fullName evidence="1">Uncharacterized protein</fullName>
    </submittedName>
</protein>
<name>A0A0H5Q1I8_9ZZZZ</name>
<sequence>MKYTRQAEEIKAAITALKEKLKDVLENKSERNRWISHFTQFESMETLDRKALIHMVQSIQVRGKNELDIRFNYMDEYEKALRLAALAVQEAKLPLPEGIRKAG</sequence>
<accession>A0A0H5Q1I8</accession>
<proteinExistence type="predicted"/>
<evidence type="ECO:0000313" key="1">
    <source>
        <dbReference type="EMBL" id="CRY95733.1"/>
    </source>
</evidence>
<dbReference type="EMBL" id="LN853366">
    <property type="protein sequence ID" value="CRY95733.1"/>
    <property type="molecule type" value="Genomic_DNA"/>
</dbReference>
<organism evidence="1">
    <name type="scientific">uncultured prokaryote</name>
    <dbReference type="NCBI Taxonomy" id="198431"/>
    <lineage>
        <taxon>unclassified sequences</taxon>
        <taxon>environmental samples</taxon>
    </lineage>
</organism>